<organism evidence="1 2">
    <name type="scientific">Gossypium barbadense</name>
    <name type="common">Sea Island cotton</name>
    <name type="synonym">Hibiscus barbadensis</name>
    <dbReference type="NCBI Taxonomy" id="3634"/>
    <lineage>
        <taxon>Eukaryota</taxon>
        <taxon>Viridiplantae</taxon>
        <taxon>Streptophyta</taxon>
        <taxon>Embryophyta</taxon>
        <taxon>Tracheophyta</taxon>
        <taxon>Spermatophyta</taxon>
        <taxon>Magnoliopsida</taxon>
        <taxon>eudicotyledons</taxon>
        <taxon>Gunneridae</taxon>
        <taxon>Pentapetalae</taxon>
        <taxon>rosids</taxon>
        <taxon>malvids</taxon>
        <taxon>Malvales</taxon>
        <taxon>Malvaceae</taxon>
        <taxon>Malvoideae</taxon>
        <taxon>Gossypium</taxon>
    </lineage>
</organism>
<dbReference type="PANTHER" id="PTHR34023">
    <property type="entry name" value="RNASE H DOMAIN-CONTAINING PROTEIN"/>
    <property type="match status" value="1"/>
</dbReference>
<evidence type="ECO:0008006" key="3">
    <source>
        <dbReference type="Google" id="ProtNLM"/>
    </source>
</evidence>
<protein>
    <recommendedName>
        <fullName evidence="3">RNase H type-1 domain-containing protein</fullName>
    </recommendedName>
</protein>
<evidence type="ECO:0000313" key="1">
    <source>
        <dbReference type="EMBL" id="PPR99359.1"/>
    </source>
</evidence>
<dbReference type="Proteomes" id="UP000239757">
    <property type="component" value="Unassembled WGS sequence"/>
</dbReference>
<evidence type="ECO:0000313" key="2">
    <source>
        <dbReference type="Proteomes" id="UP000239757"/>
    </source>
</evidence>
<dbReference type="PANTHER" id="PTHR34023:SF4">
    <property type="entry name" value="RNASE H TYPE-1 DOMAIN-CONTAINING PROTEIN"/>
    <property type="match status" value="1"/>
</dbReference>
<name>A0A2P5X7P5_GOSBA</name>
<reference evidence="1 2" key="1">
    <citation type="submission" date="2015-01" db="EMBL/GenBank/DDBJ databases">
        <title>Genome of allotetraploid Gossypium barbadense reveals genomic plasticity and fiber elongation in cotton evolution.</title>
        <authorList>
            <person name="Chen X."/>
            <person name="Liu X."/>
            <person name="Zhao B."/>
            <person name="Zheng H."/>
            <person name="Hu Y."/>
            <person name="Lu G."/>
            <person name="Yang C."/>
            <person name="Chen J."/>
            <person name="Shan C."/>
            <person name="Zhang L."/>
            <person name="Zhou Y."/>
            <person name="Wang L."/>
            <person name="Guo W."/>
            <person name="Bai Y."/>
            <person name="Ruan J."/>
            <person name="Shangguan X."/>
            <person name="Mao Y."/>
            <person name="Jiang J."/>
            <person name="Zhu Y."/>
            <person name="Lei J."/>
            <person name="Kang H."/>
            <person name="Chen S."/>
            <person name="He X."/>
            <person name="Wang R."/>
            <person name="Wang Y."/>
            <person name="Chen J."/>
            <person name="Wang L."/>
            <person name="Yu S."/>
            <person name="Wang B."/>
            <person name="Wei J."/>
            <person name="Song S."/>
            <person name="Lu X."/>
            <person name="Gao Z."/>
            <person name="Gu W."/>
            <person name="Deng X."/>
            <person name="Ma D."/>
            <person name="Wang S."/>
            <person name="Liang W."/>
            <person name="Fang L."/>
            <person name="Cai C."/>
            <person name="Zhu X."/>
            <person name="Zhou B."/>
            <person name="Zhang Y."/>
            <person name="Chen Z."/>
            <person name="Xu S."/>
            <person name="Zhu R."/>
            <person name="Wang S."/>
            <person name="Zhang T."/>
            <person name="Zhao G."/>
        </authorList>
    </citation>
    <scope>NUCLEOTIDE SEQUENCE [LARGE SCALE GENOMIC DNA]</scope>
    <source>
        <strain evidence="2">cv. Xinhai21</strain>
        <tissue evidence="1">Leaf</tissue>
    </source>
</reference>
<sequence length="157" mass="17716">MAKRLSRRVTVESDNLSAITVLNGAGVSTSSCPIIRSSGEPRRRPWKVQVCHIFLEVNRAADFFIYKAARRTFQYGDSMAKRLSRRVTVESDNLSAITVLNGAGVSTSSCPIIRSSGEPRRRPWKVQVCHIFLEVNRAADFFIYKAARRTFQYGDSR</sequence>
<gene>
    <name evidence="1" type="ORF">GOBAR_AA21306</name>
</gene>
<accession>A0A2P5X7P5</accession>
<dbReference type="AlphaFoldDB" id="A0A2P5X7P5"/>
<proteinExistence type="predicted"/>
<dbReference type="PROSITE" id="PS51257">
    <property type="entry name" value="PROKAR_LIPOPROTEIN"/>
    <property type="match status" value="1"/>
</dbReference>
<dbReference type="EMBL" id="KZ665506">
    <property type="protein sequence ID" value="PPR99359.1"/>
    <property type="molecule type" value="Genomic_DNA"/>
</dbReference>